<comment type="similarity">
    <text evidence="1 5">Belongs to the peptidase S8 family.</text>
</comment>
<dbReference type="InterPro" id="IPR036852">
    <property type="entry name" value="Peptidase_S8/S53_dom_sf"/>
</dbReference>
<dbReference type="SUPFAM" id="SSF52743">
    <property type="entry name" value="Subtilisin-like"/>
    <property type="match status" value="1"/>
</dbReference>
<dbReference type="PROSITE" id="PS51892">
    <property type="entry name" value="SUBTILASE"/>
    <property type="match status" value="1"/>
</dbReference>
<keyword evidence="4 5" id="KW-0720">Serine protease</keyword>
<keyword evidence="8" id="KW-1185">Reference proteome</keyword>
<dbReference type="CDD" id="cd04847">
    <property type="entry name" value="Peptidases_S8_Subtilisin_like_2"/>
    <property type="match status" value="1"/>
</dbReference>
<comment type="caution">
    <text evidence="7">The sequence shown here is derived from an EMBL/GenBank/DDBJ whole genome shotgun (WGS) entry which is preliminary data.</text>
</comment>
<dbReference type="PANTHER" id="PTHR43806">
    <property type="entry name" value="PEPTIDASE S8"/>
    <property type="match status" value="1"/>
</dbReference>
<feature type="domain" description="Peptidase S8/S53" evidence="6">
    <location>
        <begin position="272"/>
        <end position="571"/>
    </location>
</feature>
<proteinExistence type="inferred from homology"/>
<evidence type="ECO:0000256" key="2">
    <source>
        <dbReference type="ARBA" id="ARBA00022670"/>
    </source>
</evidence>
<dbReference type="PANTHER" id="PTHR43806:SF11">
    <property type="entry name" value="CEREVISIN-RELATED"/>
    <property type="match status" value="1"/>
</dbReference>
<dbReference type="InterPro" id="IPR000209">
    <property type="entry name" value="Peptidase_S8/S53_dom"/>
</dbReference>
<name>A0A5S4FB94_9PROT</name>
<dbReference type="AlphaFoldDB" id="A0A5S4FB94"/>
<sequence>MADETQRNARNDRLPIKLIMPKQGTERRVLGGGTPPAPFRDVDLQYRNRLSNQIGAIQEALLPQLKMTRAAPVRVKIMSKAAAKSHRPEKLFSDKSCPIIGAGRLGELFIKATPTGLEQLTQIIQNNTSDQITKELSCIESIEAVTPASRRHGLGAEDILCRSPRRRNGFITRVRLFSFGADDDHPALVANFESVCRERGIKLDQRGYSERSFIYAAECQTVADVEALSRIIGVRSISHMPLVRTIRPRMMNQQALPALPTRDAADADVPVVVVVDGGISDQIPALNSWVVGRVRDVSPPYDQNTDHGTFVAGLVCWGRELNPTVGGLDSGACAVFDLQVIPNDDPSRGETSALLESELLSSLESALQEHANKYKVWNLSLGTDAICSLDEFSELAEELDNLQEKYQVSFVISAGNYATLPLLDFPRTPGQIEVGRITSPADSVLGITVGSVSHVDYKTNGPRQHHPSAFSRHGAGPNYIIKPDLVHYGGSCSTDAAHVHGIRSVTDSGLAEDLGTSFATPLVSRTLAQIYHQITPTPSPVLARALLTHHARDPRSGTRVPDGEENFLGFGLPAAVPYCLECTPHTATLVFEDTLRPGYFLEWDDFPYPPSLKRNDKYFGEVWMTLAFVPTRGARWGSEYCETHIDAHLGVYRDRVSRTTGEIKRMFAGLVPPEHRNPGLLYEAYQVEKMRKWAPVRTYHGRLNENGERGNRWRLMLKLLTRHGIEKDEAAFKPQPFSLIITIADPEKKASVYDEVAQIVRNRFQAQNLTIRARARVQGKA</sequence>
<feature type="active site" description="Charge relay system" evidence="5">
    <location>
        <position position="276"/>
    </location>
</feature>
<dbReference type="EMBL" id="SWAD01000012">
    <property type="protein sequence ID" value="TMQ78103.1"/>
    <property type="molecule type" value="Genomic_DNA"/>
</dbReference>
<keyword evidence="3 5" id="KW-0378">Hydrolase</keyword>
<evidence type="ECO:0000313" key="8">
    <source>
        <dbReference type="Proteomes" id="UP000306324"/>
    </source>
</evidence>
<dbReference type="InterPro" id="IPR034074">
    <property type="entry name" value="Y4bN_pept_dom"/>
</dbReference>
<keyword evidence="2 5" id="KW-0645">Protease</keyword>
<dbReference type="GO" id="GO:0006508">
    <property type="term" value="P:proteolysis"/>
    <property type="evidence" value="ECO:0007669"/>
    <property type="project" value="UniProtKB-KW"/>
</dbReference>
<dbReference type="InterPro" id="IPR050131">
    <property type="entry name" value="Peptidase_S8_subtilisin-like"/>
</dbReference>
<dbReference type="Pfam" id="PF00082">
    <property type="entry name" value="Peptidase_S8"/>
    <property type="match status" value="1"/>
</dbReference>
<evidence type="ECO:0000256" key="4">
    <source>
        <dbReference type="ARBA" id="ARBA00022825"/>
    </source>
</evidence>
<reference evidence="7 8" key="1">
    <citation type="submission" date="2019-04" db="EMBL/GenBank/DDBJ databases">
        <title>A novel phosphate-accumulating bacterium identified in bioreactor for phosphate removal from wastewater.</title>
        <authorList>
            <person name="Kotlyarov R.Y."/>
            <person name="Beletsky A.V."/>
            <person name="Kallistova A.Y."/>
            <person name="Dorofeev A.G."/>
            <person name="Nikolaev Y.Y."/>
            <person name="Pimenov N.V."/>
            <person name="Ravin N.V."/>
            <person name="Mardanov A.V."/>
        </authorList>
    </citation>
    <scope>NUCLEOTIDE SEQUENCE [LARGE SCALE GENOMIC DNA]</scope>
    <source>
        <strain evidence="7 8">Bin19</strain>
    </source>
</reference>
<organism evidence="7 8">
    <name type="scientific">Candidatus Accumulibacter phosphatis</name>
    <dbReference type="NCBI Taxonomy" id="327160"/>
    <lineage>
        <taxon>Bacteria</taxon>
        <taxon>Pseudomonadati</taxon>
        <taxon>Pseudomonadota</taxon>
        <taxon>Betaproteobacteria</taxon>
        <taxon>Candidatus Accumulibacter</taxon>
    </lineage>
</organism>
<dbReference type="Proteomes" id="UP000306324">
    <property type="component" value="Unassembled WGS sequence"/>
</dbReference>
<protein>
    <submittedName>
        <fullName evidence="7">Putative serine protease</fullName>
    </submittedName>
</protein>
<evidence type="ECO:0000256" key="5">
    <source>
        <dbReference type="PROSITE-ProRule" id="PRU01240"/>
    </source>
</evidence>
<evidence type="ECO:0000313" key="7">
    <source>
        <dbReference type="EMBL" id="TMQ78103.1"/>
    </source>
</evidence>
<gene>
    <name evidence="7" type="ORF">ACCUM_2318</name>
</gene>
<feature type="active site" description="Charge relay system" evidence="5">
    <location>
        <position position="307"/>
    </location>
</feature>
<evidence type="ECO:0000256" key="1">
    <source>
        <dbReference type="ARBA" id="ARBA00011073"/>
    </source>
</evidence>
<dbReference type="OrthoDB" id="9768989at2"/>
<dbReference type="Gene3D" id="3.40.50.200">
    <property type="entry name" value="Peptidase S8/S53 domain"/>
    <property type="match status" value="1"/>
</dbReference>
<evidence type="ECO:0000256" key="3">
    <source>
        <dbReference type="ARBA" id="ARBA00022801"/>
    </source>
</evidence>
<accession>A0A5S4FB94</accession>
<evidence type="ECO:0000259" key="6">
    <source>
        <dbReference type="Pfam" id="PF00082"/>
    </source>
</evidence>
<dbReference type="RefSeq" id="WP_138677523.1">
    <property type="nucleotide sequence ID" value="NZ_SWAD01000012.1"/>
</dbReference>
<dbReference type="GO" id="GO:0004252">
    <property type="term" value="F:serine-type endopeptidase activity"/>
    <property type="evidence" value="ECO:0007669"/>
    <property type="project" value="UniProtKB-UniRule"/>
</dbReference>
<feature type="active site" description="Charge relay system" evidence="5">
    <location>
        <position position="517"/>
    </location>
</feature>